<dbReference type="OrthoDB" id="158614at2"/>
<evidence type="ECO:0000313" key="2">
    <source>
        <dbReference type="EMBL" id="TWE09335.1"/>
    </source>
</evidence>
<dbReference type="EMBL" id="VIVQ01000003">
    <property type="protein sequence ID" value="TWE09335.1"/>
    <property type="molecule type" value="Genomic_DNA"/>
</dbReference>
<dbReference type="PANTHER" id="PTHR12993:SF26">
    <property type="entry name" value="1D-MYO-INOSITOL 2-ACETAMIDO-2-DEOXY-ALPHA-D-GLUCOPYRANOSIDE DEACETYLASE"/>
    <property type="match status" value="1"/>
</dbReference>
<accession>A0A561E122</accession>
<dbReference type="InterPro" id="IPR003737">
    <property type="entry name" value="GlcNAc_PI_deacetylase-related"/>
</dbReference>
<dbReference type="Proteomes" id="UP000318297">
    <property type="component" value="Unassembled WGS sequence"/>
</dbReference>
<dbReference type="Pfam" id="PF02585">
    <property type="entry name" value="PIG-L"/>
    <property type="match status" value="1"/>
</dbReference>
<protein>
    <submittedName>
        <fullName evidence="2">N-acetyl-1-D-myo-inositol-2-amino-2-deoxy-alpha-D-glucopyranoside deacetylase</fullName>
    </submittedName>
</protein>
<dbReference type="GO" id="GO:0016811">
    <property type="term" value="F:hydrolase activity, acting on carbon-nitrogen (but not peptide) bonds, in linear amides"/>
    <property type="evidence" value="ECO:0007669"/>
    <property type="project" value="TreeGrafter"/>
</dbReference>
<keyword evidence="1" id="KW-0862">Zinc</keyword>
<comment type="caution">
    <text evidence="2">The sequence shown here is derived from an EMBL/GenBank/DDBJ whole genome shotgun (WGS) entry which is preliminary data.</text>
</comment>
<gene>
    <name evidence="2" type="ORF">BKA23_3037</name>
</gene>
<dbReference type="AlphaFoldDB" id="A0A561E122"/>
<dbReference type="Gene3D" id="3.40.50.10320">
    <property type="entry name" value="LmbE-like"/>
    <property type="match status" value="1"/>
</dbReference>
<dbReference type="PANTHER" id="PTHR12993">
    <property type="entry name" value="N-ACETYLGLUCOSAMINYL-PHOSPHATIDYLINOSITOL DE-N-ACETYLASE-RELATED"/>
    <property type="match status" value="1"/>
</dbReference>
<dbReference type="InterPro" id="IPR024078">
    <property type="entry name" value="LmbE-like_dom_sf"/>
</dbReference>
<name>A0A561E122_9MICO</name>
<sequence>MTRLLFVHAHPDDESLWTGLAIAHHVTLGDEVHVLTATLGEEGEVIPPELRHLELPAGQPRRVDTPDPLADVRADELRCATTQLGVTSAVVLERGGSSYRDSGMAGTPSSAHPRALTGADVDEVAAAIAVHIAAVRAEVVVTYDRTGGYGHPDHIRVHEATLRAVATTMPEPELYAVVTPRSWAEEDRAWLQAHVSRAGIIVPTAQDPHLPSVIDDAVVTHTVIDDDAIGIQAAALRCHRTQVTVYDGYFALSNDVAVRLAPREAFVRLDPRTGDIFTGAGGATGLRHTGLAS</sequence>
<reference evidence="2 3" key="1">
    <citation type="submission" date="2019-06" db="EMBL/GenBank/DDBJ databases">
        <title>Sequencing the genomes of 1000 actinobacteria strains.</title>
        <authorList>
            <person name="Klenk H.-P."/>
        </authorList>
    </citation>
    <scope>NUCLEOTIDE SEQUENCE [LARGE SCALE GENOMIC DNA]</scope>
    <source>
        <strain evidence="2 3">DSM 19560</strain>
    </source>
</reference>
<evidence type="ECO:0000256" key="1">
    <source>
        <dbReference type="ARBA" id="ARBA00022833"/>
    </source>
</evidence>
<dbReference type="RefSeq" id="WP_145229913.1">
    <property type="nucleotide sequence ID" value="NZ_VIVQ01000003.1"/>
</dbReference>
<evidence type="ECO:0000313" key="3">
    <source>
        <dbReference type="Proteomes" id="UP000318297"/>
    </source>
</evidence>
<dbReference type="GO" id="GO:0016137">
    <property type="term" value="P:glycoside metabolic process"/>
    <property type="evidence" value="ECO:0007669"/>
    <property type="project" value="UniProtKB-ARBA"/>
</dbReference>
<dbReference type="SUPFAM" id="SSF102588">
    <property type="entry name" value="LmbE-like"/>
    <property type="match status" value="1"/>
</dbReference>
<keyword evidence="3" id="KW-1185">Reference proteome</keyword>
<proteinExistence type="predicted"/>
<organism evidence="2 3">
    <name type="scientific">Rudaeicoccus suwonensis</name>
    <dbReference type="NCBI Taxonomy" id="657409"/>
    <lineage>
        <taxon>Bacteria</taxon>
        <taxon>Bacillati</taxon>
        <taxon>Actinomycetota</taxon>
        <taxon>Actinomycetes</taxon>
        <taxon>Micrococcales</taxon>
        <taxon>Dermacoccaceae</taxon>
        <taxon>Rudaeicoccus</taxon>
    </lineage>
</organism>